<dbReference type="EMBL" id="BGZK01001672">
    <property type="protein sequence ID" value="GBP84335.1"/>
    <property type="molecule type" value="Genomic_DNA"/>
</dbReference>
<evidence type="ECO:0000313" key="1">
    <source>
        <dbReference type="EMBL" id="GBP84335.1"/>
    </source>
</evidence>
<protein>
    <submittedName>
        <fullName evidence="1">Uncharacterized protein</fullName>
    </submittedName>
</protein>
<dbReference type="Proteomes" id="UP000299102">
    <property type="component" value="Unassembled WGS sequence"/>
</dbReference>
<comment type="caution">
    <text evidence="1">The sequence shown here is derived from an EMBL/GenBank/DDBJ whole genome shotgun (WGS) entry which is preliminary data.</text>
</comment>
<proteinExistence type="predicted"/>
<keyword evidence="2" id="KW-1185">Reference proteome</keyword>
<sequence length="86" mass="9662">MREKIRLEYEKVLPGRSDKVLERSEAEYKEKNGREIVSNSLLPRAQTVWVVMGVGGTAWGHMCTPIRGIGIGSAADFHPDKIELPR</sequence>
<gene>
    <name evidence="1" type="ORF">EVAR_61552_1</name>
</gene>
<organism evidence="1 2">
    <name type="scientific">Eumeta variegata</name>
    <name type="common">Bagworm moth</name>
    <name type="synonym">Eumeta japonica</name>
    <dbReference type="NCBI Taxonomy" id="151549"/>
    <lineage>
        <taxon>Eukaryota</taxon>
        <taxon>Metazoa</taxon>
        <taxon>Ecdysozoa</taxon>
        <taxon>Arthropoda</taxon>
        <taxon>Hexapoda</taxon>
        <taxon>Insecta</taxon>
        <taxon>Pterygota</taxon>
        <taxon>Neoptera</taxon>
        <taxon>Endopterygota</taxon>
        <taxon>Lepidoptera</taxon>
        <taxon>Glossata</taxon>
        <taxon>Ditrysia</taxon>
        <taxon>Tineoidea</taxon>
        <taxon>Psychidae</taxon>
        <taxon>Oiketicinae</taxon>
        <taxon>Eumeta</taxon>
    </lineage>
</organism>
<dbReference type="AlphaFoldDB" id="A0A4C1ZCK3"/>
<reference evidence="1 2" key="1">
    <citation type="journal article" date="2019" name="Commun. Biol.">
        <title>The bagworm genome reveals a unique fibroin gene that provides high tensile strength.</title>
        <authorList>
            <person name="Kono N."/>
            <person name="Nakamura H."/>
            <person name="Ohtoshi R."/>
            <person name="Tomita M."/>
            <person name="Numata K."/>
            <person name="Arakawa K."/>
        </authorList>
    </citation>
    <scope>NUCLEOTIDE SEQUENCE [LARGE SCALE GENOMIC DNA]</scope>
</reference>
<accession>A0A4C1ZCK3</accession>
<name>A0A4C1ZCK3_EUMVA</name>
<evidence type="ECO:0000313" key="2">
    <source>
        <dbReference type="Proteomes" id="UP000299102"/>
    </source>
</evidence>